<keyword evidence="2" id="KW-1185">Reference proteome</keyword>
<accession>A0A5B7K0H2</accession>
<name>A0A5B7K0H2_PORTR</name>
<comment type="caution">
    <text evidence="1">The sequence shown here is derived from an EMBL/GenBank/DDBJ whole genome shotgun (WGS) entry which is preliminary data.</text>
</comment>
<organism evidence="1 2">
    <name type="scientific">Portunus trituberculatus</name>
    <name type="common">Swimming crab</name>
    <name type="synonym">Neptunus trituberculatus</name>
    <dbReference type="NCBI Taxonomy" id="210409"/>
    <lineage>
        <taxon>Eukaryota</taxon>
        <taxon>Metazoa</taxon>
        <taxon>Ecdysozoa</taxon>
        <taxon>Arthropoda</taxon>
        <taxon>Crustacea</taxon>
        <taxon>Multicrustacea</taxon>
        <taxon>Malacostraca</taxon>
        <taxon>Eumalacostraca</taxon>
        <taxon>Eucarida</taxon>
        <taxon>Decapoda</taxon>
        <taxon>Pleocyemata</taxon>
        <taxon>Brachyura</taxon>
        <taxon>Eubrachyura</taxon>
        <taxon>Portunoidea</taxon>
        <taxon>Portunidae</taxon>
        <taxon>Portuninae</taxon>
        <taxon>Portunus</taxon>
    </lineage>
</organism>
<dbReference type="OrthoDB" id="6338470at2759"/>
<protein>
    <submittedName>
        <fullName evidence="1">Uncharacterized protein</fullName>
    </submittedName>
</protein>
<dbReference type="Proteomes" id="UP000324222">
    <property type="component" value="Unassembled WGS sequence"/>
</dbReference>
<evidence type="ECO:0000313" key="2">
    <source>
        <dbReference type="Proteomes" id="UP000324222"/>
    </source>
</evidence>
<proteinExistence type="predicted"/>
<evidence type="ECO:0000313" key="1">
    <source>
        <dbReference type="EMBL" id="MPD00097.1"/>
    </source>
</evidence>
<gene>
    <name evidence="1" type="ORF">E2C01_095547</name>
</gene>
<dbReference type="EMBL" id="VSRR010121330">
    <property type="protein sequence ID" value="MPD00097.1"/>
    <property type="molecule type" value="Genomic_DNA"/>
</dbReference>
<sequence>MKEWLDLMLEKIAMRVSDEAAISTKDKEFKNAEKKKLQALIDRHDKLMPSTQETQAKVDVYARCYAYGDDISPCLKTLEEMRHLSVKEIHPHNMNMMEEQIEKAEKVRLWWDDR</sequence>
<reference evidence="1 2" key="1">
    <citation type="submission" date="2019-05" db="EMBL/GenBank/DDBJ databases">
        <title>Another draft genome of Portunus trituberculatus and its Hox gene families provides insights of decapod evolution.</title>
        <authorList>
            <person name="Jeong J.-H."/>
            <person name="Song I."/>
            <person name="Kim S."/>
            <person name="Choi T."/>
            <person name="Kim D."/>
            <person name="Ryu S."/>
            <person name="Kim W."/>
        </authorList>
    </citation>
    <scope>NUCLEOTIDE SEQUENCE [LARGE SCALE GENOMIC DNA]</scope>
    <source>
        <tissue evidence="1">Muscle</tissue>
    </source>
</reference>
<dbReference type="AlphaFoldDB" id="A0A5B7K0H2"/>